<sequence length="1506" mass="171246">SGAGIRSIRISTRPEIRVPLEESEGEFKGKHLDCEIDRTGDGSTLVECDEKTILLHPDDLGRDFKYRRGKTEQIWLFLSTFEVKKFRVIDDDTGHVRFECVFGVNPCCPKRTENHSVADCRDRFIWHSLGRQMQLNHSTMDHKTGSTSILSFVSEGKEFSVYSGDITAITCPEIANAGHESYPPQLARIISVPETHSLTPSVLEGDTLIIKKLGFSWLKLSTWQPRFTDAIMFQYVVGGNPKRLDIHQHYPEASTRFEGDIEHFSQYVKQHKKKAELLRYSRFNFLWCSGTAAVVIMCARQKSADYDTVHEFMKYTLLHNGVGDPVRWNSSFAPAIRAFRVRVSRMLLVNPGSNATFRVCPVKWKWSLRTGCILRPQMGEPNEYRSRLLLWRNENYAIVLRAQITDSGMNTCYQDAVTRSGYLSLADYYVIVLPRPSDVRLVMQSRQLTQIDDSIFDAHNSYVDAAGRPAMGLCEQLYVTCVYNLSIGLENYKGKQFEYCLKQSATVLRCDEVFSGNLRFGMMSTHVHQYKLPNPRAESSGNLYELSCIHTYILNPDLEPDLGKVKESDLTRIAVLDLVRPAYQKPKILANSILFIAETIQKNLRDDRSGDPNLPSYTTERQEPPLEAGTYSGEFTGLHAPNTLPAIAMQVVRTKSGMQVRFCTIHSTPVPRKQFTYDGTVPEGFVASKFTYFCFLGSNSVALAISLHNVYDCGLDFSGVKQHFSESVLGFVRQKWRDGSSSAEIQIMTGTTCDFRVVRLIVDWKSTLTEGQLVIMLFGPGKSTNCVRYSGESGRIENLPAHFSVLYGEEFATVSSQAVELTDSGLYECDCPGCDSPRRVVVLPSELSVRLTFELQTITAKYTDPPTVLGGRWFNVTCGAFFSNTVQAEYDFTISGNCENSSPAFQNILSPRNGIPIHEKNATLAFSGMVYSMKAPASVLCGNQLEFECLIHMTNIQTDPMDTVRSQREHTVKRRGKLNILPFIEPKLFTHHTKYIYHTTEYEYSQPHQTSYTIEHHQNVVVHNATRNVSKMLFDAAFQPMSDKDGVKEMNFVAFLGIPVGDAGIYYAYHYRGKVRVERCPSIQWTRLGGSQYNLANNPLFVESGGKSFYVYKCARMLLAEHIGIATALFNTYDESIYTIPEQIDEFQDVLENWFSHYVNGTVPSLDPEKELSTRHFPAIPEYWILKLRLTWVHVNVYQETVELHGRSTNRYGENVKCSFRYSENDTHGALDYLFSATNNPVKDSHAFRKVKWKSQMHDTGIYECDDTKCPNPEQDLCGMPPRYLYVIPRPNELGMHLNATPLKMDETITHIPVTEAKPYMAFVGQNVSVRCTYLTPKPPSLTHYANPTVNLTVMLQVVEDGETYYQEVPYTVGVKYIINPDDYDVFSVASFTFTIPDDNQSKSLSVSCNFDYDGLLHRKFDPKYREDYPRFTRTLPITLELPDPPMIFFNYTTSTRKELIDYLSSSESMSPVEFHRTAMRKRLLESHVTIRTIHYLGTPEGTHAI</sequence>
<feature type="non-terminal residue" evidence="2">
    <location>
        <position position="1"/>
    </location>
</feature>
<evidence type="ECO:0000256" key="1">
    <source>
        <dbReference type="SAM" id="MobiDB-lite"/>
    </source>
</evidence>
<keyword evidence="3" id="KW-1185">Reference proteome</keyword>
<evidence type="ECO:0000313" key="2">
    <source>
        <dbReference type="EMBL" id="OON18535.1"/>
    </source>
</evidence>
<protein>
    <submittedName>
        <fullName evidence="2">Uncharacterized protein</fullName>
    </submittedName>
</protein>
<feature type="non-terminal residue" evidence="2">
    <location>
        <position position="1506"/>
    </location>
</feature>
<dbReference type="EMBL" id="KV894078">
    <property type="protein sequence ID" value="OON18535.1"/>
    <property type="molecule type" value="Genomic_DNA"/>
</dbReference>
<organism evidence="2 3">
    <name type="scientific">Opisthorchis viverrini</name>
    <name type="common">Southeast Asian liver fluke</name>
    <dbReference type="NCBI Taxonomy" id="6198"/>
    <lineage>
        <taxon>Eukaryota</taxon>
        <taxon>Metazoa</taxon>
        <taxon>Spiralia</taxon>
        <taxon>Lophotrochozoa</taxon>
        <taxon>Platyhelminthes</taxon>
        <taxon>Trematoda</taxon>
        <taxon>Digenea</taxon>
        <taxon>Opisthorchiida</taxon>
        <taxon>Opisthorchiata</taxon>
        <taxon>Opisthorchiidae</taxon>
        <taxon>Opisthorchis</taxon>
    </lineage>
</organism>
<proteinExistence type="predicted"/>
<evidence type="ECO:0000313" key="3">
    <source>
        <dbReference type="Proteomes" id="UP000243686"/>
    </source>
</evidence>
<accession>A0A1S8WW03</accession>
<feature type="region of interest" description="Disordered" evidence="1">
    <location>
        <begin position="606"/>
        <end position="626"/>
    </location>
</feature>
<gene>
    <name evidence="2" type="ORF">X801_05610</name>
</gene>
<name>A0A1S8WW03_OPIVI</name>
<dbReference type="Proteomes" id="UP000243686">
    <property type="component" value="Unassembled WGS sequence"/>
</dbReference>
<reference evidence="2 3" key="1">
    <citation type="submission" date="2015-03" db="EMBL/GenBank/DDBJ databases">
        <title>Draft genome of the nematode, Opisthorchis viverrini.</title>
        <authorList>
            <person name="Mitreva M."/>
        </authorList>
    </citation>
    <scope>NUCLEOTIDE SEQUENCE [LARGE SCALE GENOMIC DNA]</scope>
    <source>
        <strain evidence="2">Khon Kaen</strain>
    </source>
</reference>